<evidence type="ECO:0000313" key="7">
    <source>
        <dbReference type="EMBL" id="CAK0867790.1"/>
    </source>
</evidence>
<dbReference type="EMBL" id="CAUYUJ010016682">
    <property type="protein sequence ID" value="CAK0867790.1"/>
    <property type="molecule type" value="Genomic_DNA"/>
</dbReference>
<evidence type="ECO:0000259" key="6">
    <source>
        <dbReference type="Pfam" id="PF21365"/>
    </source>
</evidence>
<keyword evidence="8" id="KW-1185">Reference proteome</keyword>
<dbReference type="SUPFAM" id="SSF51445">
    <property type="entry name" value="(Trans)glycosidases"/>
    <property type="match status" value="1"/>
</dbReference>
<feature type="region of interest" description="Disordered" evidence="3">
    <location>
        <begin position="136"/>
        <end position="156"/>
    </location>
</feature>
<feature type="region of interest" description="Disordered" evidence="3">
    <location>
        <begin position="559"/>
        <end position="587"/>
    </location>
</feature>
<dbReference type="PANTHER" id="PTHR43863">
    <property type="entry name" value="HYDROLASE, PUTATIVE (AFU_ORTHOLOGUE AFUA_1G03140)-RELATED"/>
    <property type="match status" value="1"/>
</dbReference>
<evidence type="ECO:0000256" key="1">
    <source>
        <dbReference type="ARBA" id="ARBA00007806"/>
    </source>
</evidence>
<dbReference type="Proteomes" id="UP001189429">
    <property type="component" value="Unassembled WGS sequence"/>
</dbReference>
<evidence type="ECO:0000256" key="2">
    <source>
        <dbReference type="RuleBase" id="RU361185"/>
    </source>
</evidence>
<feature type="domain" description="Glycosyl hydrolase family 31 C-terminal" evidence="6">
    <location>
        <begin position="276"/>
        <end position="345"/>
    </location>
</feature>
<protein>
    <recommendedName>
        <fullName evidence="9">Alpha-glucosidase</fullName>
    </recommendedName>
</protein>
<evidence type="ECO:0008006" key="9">
    <source>
        <dbReference type="Google" id="ProtNLM"/>
    </source>
</evidence>
<keyword evidence="2" id="KW-0378">Hydrolase</keyword>
<gene>
    <name evidence="7" type="ORF">PCOR1329_LOCUS54648</name>
</gene>
<dbReference type="Gene3D" id="3.20.20.80">
    <property type="entry name" value="Glycosidases"/>
    <property type="match status" value="1"/>
</dbReference>
<name>A0ABN9V722_9DINO</name>
<evidence type="ECO:0000256" key="3">
    <source>
        <dbReference type="SAM" id="MobiDB-lite"/>
    </source>
</evidence>
<dbReference type="InterPro" id="IPR051816">
    <property type="entry name" value="Glycosyl_Hydrolase_31"/>
</dbReference>
<organism evidence="7 8">
    <name type="scientific">Prorocentrum cordatum</name>
    <dbReference type="NCBI Taxonomy" id="2364126"/>
    <lineage>
        <taxon>Eukaryota</taxon>
        <taxon>Sar</taxon>
        <taxon>Alveolata</taxon>
        <taxon>Dinophyceae</taxon>
        <taxon>Prorocentrales</taxon>
        <taxon>Prorocentraceae</taxon>
        <taxon>Prorocentrum</taxon>
    </lineage>
</organism>
<reference evidence="7" key="1">
    <citation type="submission" date="2023-10" db="EMBL/GenBank/DDBJ databases">
        <authorList>
            <person name="Chen Y."/>
            <person name="Shah S."/>
            <person name="Dougan E. K."/>
            <person name="Thang M."/>
            <person name="Chan C."/>
        </authorList>
    </citation>
    <scope>NUCLEOTIDE SEQUENCE [LARGE SCALE GENOMIC DNA]</scope>
</reference>
<dbReference type="PANTHER" id="PTHR43863:SF2">
    <property type="entry name" value="MALTASE-GLUCOAMYLASE"/>
    <property type="match status" value="1"/>
</dbReference>
<keyword evidence="4" id="KW-0812">Transmembrane</keyword>
<dbReference type="Gene3D" id="2.60.40.1180">
    <property type="entry name" value="Golgi alpha-mannosidase II"/>
    <property type="match status" value="1"/>
</dbReference>
<dbReference type="Pfam" id="PF01055">
    <property type="entry name" value="Glyco_hydro_31_2nd"/>
    <property type="match status" value="1"/>
</dbReference>
<dbReference type="SUPFAM" id="SSF51011">
    <property type="entry name" value="Glycosyl hydrolase domain"/>
    <property type="match status" value="1"/>
</dbReference>
<keyword evidence="2" id="KW-0326">Glycosidase</keyword>
<feature type="domain" description="Glycoside hydrolase family 31 TIM barrel" evidence="5">
    <location>
        <begin position="155"/>
        <end position="251"/>
    </location>
</feature>
<comment type="caution">
    <text evidence="7">The sequence shown here is derived from an EMBL/GenBank/DDBJ whole genome shotgun (WGS) entry which is preliminary data.</text>
</comment>
<proteinExistence type="inferred from homology"/>
<feature type="transmembrane region" description="Helical" evidence="4">
    <location>
        <begin position="522"/>
        <end position="544"/>
    </location>
</feature>
<keyword evidence="4" id="KW-1133">Transmembrane helix</keyword>
<evidence type="ECO:0000259" key="5">
    <source>
        <dbReference type="Pfam" id="PF01055"/>
    </source>
</evidence>
<dbReference type="Pfam" id="PF21365">
    <property type="entry name" value="Glyco_hydro_31_3rd"/>
    <property type="match status" value="1"/>
</dbReference>
<accession>A0ABN9V722</accession>
<dbReference type="InterPro" id="IPR013780">
    <property type="entry name" value="Glyco_hydro_b"/>
</dbReference>
<keyword evidence="4" id="KW-0472">Membrane</keyword>
<sequence>MTTPTPICSQTLMIHNFFKYLRSKGLRTYFNDHPFPVAGRGAGGLQTSPEEVAFRWKGLTDWMARGLTFWWFDPNWGISIPPPLTNQSGTAGNWNRGLGNAAWGSHVYYSVVERFRSELAGAGRGRGLALSKFARDDARPGVGPKGSGRPPESPAQHRYPVWWTGDGVSMQASVESMVDCGVHDFKPFVHSDCGGDYRGSGGDLLRWTAHCALGTILRYHGADHRPWTYSAEVEDVVRAYINMRYKLLPMLIAAGREATRSGFPLAARGDLYWPEQASSRRNDQYIFLQDLLVAPITSSDANITGRQVWIPPGGWQDVWSGEVLQGPAEINTSQPYERQPMYYRRDGGIFVTSEDVAKRVGDQKWDALVLDVFPAESELDTSRFIYERLHDSITAVLLATNGWGQVEVKVRARVARRWTVRVHLRPGQSIERAFVDGHASDKVTFIEPLDSDPGALGYFPFGSSSDPPAPMAGPVAAFHLGRTPIAQQAGSAAQSNIEYEVALVCCVKQPGSLVPGCLVQGWSSSFFIVLVVSVALASGLFAIFRSVVRARAGYRPAYEPGEQQLLQDRSKKRPDRAPPAKPFPPAR</sequence>
<evidence type="ECO:0000256" key="4">
    <source>
        <dbReference type="SAM" id="Phobius"/>
    </source>
</evidence>
<feature type="compositionally biased region" description="Pro residues" evidence="3">
    <location>
        <begin position="577"/>
        <end position="587"/>
    </location>
</feature>
<comment type="similarity">
    <text evidence="1 2">Belongs to the glycosyl hydrolase 31 family.</text>
</comment>
<dbReference type="InterPro" id="IPR017853">
    <property type="entry name" value="GH"/>
</dbReference>
<dbReference type="InterPro" id="IPR000322">
    <property type="entry name" value="Glyco_hydro_31_TIM"/>
</dbReference>
<evidence type="ECO:0000313" key="8">
    <source>
        <dbReference type="Proteomes" id="UP001189429"/>
    </source>
</evidence>
<dbReference type="InterPro" id="IPR048395">
    <property type="entry name" value="Glyco_hydro_31_C"/>
</dbReference>